<feature type="signal peptide" evidence="1">
    <location>
        <begin position="1"/>
        <end position="26"/>
    </location>
</feature>
<evidence type="ECO:0008006" key="4">
    <source>
        <dbReference type="Google" id="ProtNLM"/>
    </source>
</evidence>
<keyword evidence="3" id="KW-1185">Reference proteome</keyword>
<gene>
    <name evidence="2" type="ORF">IU470_19800</name>
</gene>
<evidence type="ECO:0000313" key="3">
    <source>
        <dbReference type="Proteomes" id="UP000807309"/>
    </source>
</evidence>
<dbReference type="EMBL" id="JADLRE010000015">
    <property type="protein sequence ID" value="MBF6227339.1"/>
    <property type="molecule type" value="Genomic_DNA"/>
</dbReference>
<dbReference type="RefSeq" id="WP_195034365.1">
    <property type="nucleotide sequence ID" value="NZ_JADLRE010000015.1"/>
</dbReference>
<feature type="chain" id="PRO_5046857134" description="Secreted protein" evidence="1">
    <location>
        <begin position="27"/>
        <end position="150"/>
    </location>
</feature>
<evidence type="ECO:0000256" key="1">
    <source>
        <dbReference type="SAM" id="SignalP"/>
    </source>
</evidence>
<dbReference type="Proteomes" id="UP000807309">
    <property type="component" value="Unassembled WGS sequence"/>
</dbReference>
<keyword evidence="1" id="KW-0732">Signal</keyword>
<accession>A0ABS0CFH4</accession>
<sequence length="150" mass="15818">MVRRIVVGVVGAVTLLAAMFATSAAAPVPFGSGSADPRASGGTVVLNDYCQERGAAGHLADGRTVYCTQVQGTDALVWSYSREPIPGDPNARDYTCDSDACRSPDGTQVPNYQRCGLLCGEPPTSGDMQSGLYDCFVTGAAFEECERRLR</sequence>
<organism evidence="2 3">
    <name type="scientific">Nocardia abscessus</name>
    <dbReference type="NCBI Taxonomy" id="120957"/>
    <lineage>
        <taxon>Bacteria</taxon>
        <taxon>Bacillati</taxon>
        <taxon>Actinomycetota</taxon>
        <taxon>Actinomycetes</taxon>
        <taxon>Mycobacteriales</taxon>
        <taxon>Nocardiaceae</taxon>
        <taxon>Nocardia</taxon>
    </lineage>
</organism>
<protein>
    <recommendedName>
        <fullName evidence="4">Secreted protein</fullName>
    </recommendedName>
</protein>
<reference evidence="2 3" key="1">
    <citation type="submission" date="2020-10" db="EMBL/GenBank/DDBJ databases">
        <title>Identification of Nocardia species via Next-generation sequencing and recognition of intraspecies genetic diversity.</title>
        <authorList>
            <person name="Li P."/>
            <person name="Li P."/>
            <person name="Lu B."/>
        </authorList>
    </citation>
    <scope>NUCLEOTIDE SEQUENCE [LARGE SCALE GENOMIC DNA]</scope>
    <source>
        <strain evidence="2 3">N-11</strain>
    </source>
</reference>
<proteinExistence type="predicted"/>
<name>A0ABS0CFH4_9NOCA</name>
<evidence type="ECO:0000313" key="2">
    <source>
        <dbReference type="EMBL" id="MBF6227339.1"/>
    </source>
</evidence>
<comment type="caution">
    <text evidence="2">The sequence shown here is derived from an EMBL/GenBank/DDBJ whole genome shotgun (WGS) entry which is preliminary data.</text>
</comment>